<sequence>MYLFRTEENDYDDYDDIGFSDDELCSICKQPFIYVGHSIDDICLECDDSIPDP</sequence>
<proteinExistence type="predicted"/>
<reference evidence="1 2" key="1">
    <citation type="submission" date="2018-06" db="EMBL/GenBank/DDBJ databases">
        <authorList>
            <consortium name="Pathogen Informatics"/>
            <person name="Doyle S."/>
        </authorList>
    </citation>
    <scope>NUCLEOTIDE SEQUENCE [LARGE SCALE GENOMIC DNA]</scope>
    <source>
        <strain evidence="1 2">NCTC10359</strain>
    </source>
</reference>
<dbReference type="Proteomes" id="UP000254437">
    <property type="component" value="Unassembled WGS sequence"/>
</dbReference>
<evidence type="ECO:0000313" key="1">
    <source>
        <dbReference type="EMBL" id="STZ63516.1"/>
    </source>
</evidence>
<dbReference type="AlphaFoldDB" id="A0A378TRV8"/>
<dbReference type="RefSeq" id="WP_181814416.1">
    <property type="nucleotide sequence ID" value="NZ_UGQU01000003.1"/>
</dbReference>
<organism evidence="1 2">
    <name type="scientific">Moraxella lacunata</name>
    <dbReference type="NCBI Taxonomy" id="477"/>
    <lineage>
        <taxon>Bacteria</taxon>
        <taxon>Pseudomonadati</taxon>
        <taxon>Pseudomonadota</taxon>
        <taxon>Gammaproteobacteria</taxon>
        <taxon>Moraxellales</taxon>
        <taxon>Moraxellaceae</taxon>
        <taxon>Moraxella</taxon>
    </lineage>
</organism>
<dbReference type="EMBL" id="UGQU01000003">
    <property type="protein sequence ID" value="STZ63516.1"/>
    <property type="molecule type" value="Genomic_DNA"/>
</dbReference>
<accession>A0A378TRV8</accession>
<name>A0A378TRV8_MORLA</name>
<protein>
    <submittedName>
        <fullName evidence="1">Uncharacterized protein</fullName>
    </submittedName>
</protein>
<gene>
    <name evidence="1" type="ORF">NCTC10359_01947</name>
</gene>
<evidence type="ECO:0000313" key="2">
    <source>
        <dbReference type="Proteomes" id="UP000254437"/>
    </source>
</evidence>